<evidence type="ECO:0000313" key="2">
    <source>
        <dbReference type="Proteomes" id="UP001652660"/>
    </source>
</evidence>
<reference evidence="3" key="1">
    <citation type="submission" date="2025-08" db="UniProtKB">
        <authorList>
            <consortium name="RefSeq"/>
        </authorList>
    </citation>
    <scope>IDENTIFICATION</scope>
    <source>
        <tissue evidence="3">Leaves</tissue>
    </source>
</reference>
<sequence>MSPHNVDDIILIGDFKEELQVLKQHLVREFEIKELGNLKYFLGIEVARSRKGIAVTQRKYILDLLKETRMLGCKPADIPMDLSKKISAESRSIPVDRGRYQRLVGKLIYLSHMRPDIGFAVSLVSQFMNNPTEEHMKAMNRILRHLKSTLGKGLLFGKSNKREIDIYTLADHAGNLLDKRSTSGYCSYV</sequence>
<protein>
    <submittedName>
        <fullName evidence="3">Uncharacterized mitochondrial protein AtMg00810-like</fullName>
    </submittedName>
</protein>
<organism evidence="2 3">
    <name type="scientific">Coffea arabica</name>
    <name type="common">Arabian coffee</name>
    <dbReference type="NCBI Taxonomy" id="13443"/>
    <lineage>
        <taxon>Eukaryota</taxon>
        <taxon>Viridiplantae</taxon>
        <taxon>Streptophyta</taxon>
        <taxon>Embryophyta</taxon>
        <taxon>Tracheophyta</taxon>
        <taxon>Spermatophyta</taxon>
        <taxon>Magnoliopsida</taxon>
        <taxon>eudicotyledons</taxon>
        <taxon>Gunneridae</taxon>
        <taxon>Pentapetalae</taxon>
        <taxon>asterids</taxon>
        <taxon>lamiids</taxon>
        <taxon>Gentianales</taxon>
        <taxon>Rubiaceae</taxon>
        <taxon>Ixoroideae</taxon>
        <taxon>Gardenieae complex</taxon>
        <taxon>Bertiereae - Coffeeae clade</taxon>
        <taxon>Coffeeae</taxon>
        <taxon>Coffea</taxon>
    </lineage>
</organism>
<gene>
    <name evidence="3" type="primary">LOC140006966</name>
</gene>
<dbReference type="InterPro" id="IPR043502">
    <property type="entry name" value="DNA/RNA_pol_sf"/>
</dbReference>
<proteinExistence type="predicted"/>
<keyword evidence="2" id="KW-1185">Reference proteome</keyword>
<dbReference type="GeneID" id="140006966"/>
<accession>A0ABM4UEN6</accession>
<dbReference type="RefSeq" id="XP_071905744.1">
    <property type="nucleotide sequence ID" value="XM_072049643.1"/>
</dbReference>
<dbReference type="SUPFAM" id="SSF56672">
    <property type="entry name" value="DNA/RNA polymerases"/>
    <property type="match status" value="1"/>
</dbReference>
<dbReference type="Pfam" id="PF07727">
    <property type="entry name" value="RVT_2"/>
    <property type="match status" value="1"/>
</dbReference>
<evidence type="ECO:0000259" key="1">
    <source>
        <dbReference type="Pfam" id="PF07727"/>
    </source>
</evidence>
<evidence type="ECO:0000313" key="3">
    <source>
        <dbReference type="RefSeq" id="XP_071905744.1"/>
    </source>
</evidence>
<name>A0ABM4UEN6_COFAR</name>
<dbReference type="Proteomes" id="UP001652660">
    <property type="component" value="Chromosome 5e"/>
</dbReference>
<dbReference type="PANTHER" id="PTHR11439:SF486">
    <property type="entry name" value="RLK (RECEPTOR-LIKE KINASE) PROTEIN, PUTATIVE-RELATED"/>
    <property type="match status" value="1"/>
</dbReference>
<feature type="domain" description="Reverse transcriptase Ty1/copia-type" evidence="1">
    <location>
        <begin position="6"/>
        <end position="80"/>
    </location>
</feature>
<dbReference type="PANTHER" id="PTHR11439">
    <property type="entry name" value="GAG-POL-RELATED RETROTRANSPOSON"/>
    <property type="match status" value="1"/>
</dbReference>
<dbReference type="InterPro" id="IPR013103">
    <property type="entry name" value="RVT_2"/>
</dbReference>